<evidence type="ECO:0000313" key="1">
    <source>
        <dbReference type="EMBL" id="KAG0411223.1"/>
    </source>
</evidence>
<dbReference type="Proteomes" id="UP000805193">
    <property type="component" value="Unassembled WGS sequence"/>
</dbReference>
<keyword evidence="2" id="KW-1185">Reference proteome</keyword>
<protein>
    <submittedName>
        <fullName evidence="1">Uncharacterized protein</fullName>
    </submittedName>
</protein>
<proteinExistence type="predicted"/>
<dbReference type="EMBL" id="JABSTQ010011451">
    <property type="protein sequence ID" value="KAG0411223.1"/>
    <property type="molecule type" value="Genomic_DNA"/>
</dbReference>
<evidence type="ECO:0000313" key="2">
    <source>
        <dbReference type="Proteomes" id="UP000805193"/>
    </source>
</evidence>
<sequence length="873" mass="96414">MGGCSRVCYRPIQGVRPFYHAQTPSLVFPGRGPCEEEWQQQRPGEEQQQGALERNNGRTERSGGRFISVRQQGRLSGQRLPIFDKALDEPKYSCMYASLCRELCEESPNFEPPPSSSSGTNGGAPQTTFRRLLLTKCQDEFENRRRASEAYEKRQGRLSAEEQEQRLVAKHKMLGNIKFIGELGKQGLLQESILHQCVQQLLLGSGRWQQQDLECLCQILVTVGRRLDTARARPLMDQYFERMRTLSQAPELPSRIRFLLRDILELRANRWVPRRGNGEHGPRTLQQIREEASRDLGMYVSSRVTAHKGSMGGMDDVFAPLPLASLGTGPGVIPSGGDRFFPYSGRGGNSRAPLNSSGFLGGGGGSNFYNGRIGQQQQQQQTQQQFGRNSQQGQGGPRGGEHLPPRFLKKQTSGSADEISLRPAQNSMVLKPKTPLSFSKGAPASGVGNVGGPALGPHPLAKQALKEAPIVIKQVVQDKNRANRIAQEREKVVTREEVLSQVDELLNTLRAGGDGQQPPSSANNPEEAGKAFEALKIPRKFLADALAHVMLATLDKPEAELLPQLALAYKKDGGPAYLEALQEVFGRMAALEVEMPLVKSMVAGHVARGVARGLVSLSELAGALPNGQHYPLFLLVLQQLSRTQGRVWLTQGLAAAKVDLESVLPEGNRGPERLAEVLEDRGLGFLLPRLQGDMWRQLKADPSPNALYRWLRESLEPQQQAQPSFVHALVTCLLRHITGETTLPGLVTNSDATNNTDNSNNGPAVQLSAANQVPERAQLDKERELAGRFQPLLRAFLGERPSLQLAALYALQTFCHSLGFPKGMLLRWFVLLYDLEVVEEEAFLKWKEDVNDDYPAKGKALFQVSIFSSFYGR</sequence>
<reference evidence="1 2" key="1">
    <citation type="journal article" date="2020" name="Cell">
        <title>Large-Scale Comparative Analyses of Tick Genomes Elucidate Their Genetic Diversity and Vector Capacities.</title>
        <authorList>
            <consortium name="Tick Genome and Microbiome Consortium (TIGMIC)"/>
            <person name="Jia N."/>
            <person name="Wang J."/>
            <person name="Shi W."/>
            <person name="Du L."/>
            <person name="Sun Y."/>
            <person name="Zhan W."/>
            <person name="Jiang J.F."/>
            <person name="Wang Q."/>
            <person name="Zhang B."/>
            <person name="Ji P."/>
            <person name="Bell-Sakyi L."/>
            <person name="Cui X.M."/>
            <person name="Yuan T.T."/>
            <person name="Jiang B.G."/>
            <person name="Yang W.F."/>
            <person name="Lam T.T."/>
            <person name="Chang Q.C."/>
            <person name="Ding S.J."/>
            <person name="Wang X.J."/>
            <person name="Zhu J.G."/>
            <person name="Ruan X.D."/>
            <person name="Zhao L."/>
            <person name="Wei J.T."/>
            <person name="Ye R.Z."/>
            <person name="Que T.C."/>
            <person name="Du C.H."/>
            <person name="Zhou Y.H."/>
            <person name="Cheng J.X."/>
            <person name="Dai P.F."/>
            <person name="Guo W.B."/>
            <person name="Han X.H."/>
            <person name="Huang E.J."/>
            <person name="Li L.F."/>
            <person name="Wei W."/>
            <person name="Gao Y.C."/>
            <person name="Liu J.Z."/>
            <person name="Shao H.Z."/>
            <person name="Wang X."/>
            <person name="Wang C.C."/>
            <person name="Yang T.C."/>
            <person name="Huo Q.B."/>
            <person name="Li W."/>
            <person name="Chen H.Y."/>
            <person name="Chen S.E."/>
            <person name="Zhou L.G."/>
            <person name="Ni X.B."/>
            <person name="Tian J.H."/>
            <person name="Sheng Y."/>
            <person name="Liu T."/>
            <person name="Pan Y.S."/>
            <person name="Xia L.Y."/>
            <person name="Li J."/>
            <person name="Zhao F."/>
            <person name="Cao W.C."/>
        </authorList>
    </citation>
    <scope>NUCLEOTIDE SEQUENCE [LARGE SCALE GENOMIC DNA]</scope>
    <source>
        <strain evidence="1">Iper-2018</strain>
    </source>
</reference>
<organism evidence="1 2">
    <name type="scientific">Ixodes persulcatus</name>
    <name type="common">Taiga tick</name>
    <dbReference type="NCBI Taxonomy" id="34615"/>
    <lineage>
        <taxon>Eukaryota</taxon>
        <taxon>Metazoa</taxon>
        <taxon>Ecdysozoa</taxon>
        <taxon>Arthropoda</taxon>
        <taxon>Chelicerata</taxon>
        <taxon>Arachnida</taxon>
        <taxon>Acari</taxon>
        <taxon>Parasitiformes</taxon>
        <taxon>Ixodida</taxon>
        <taxon>Ixodoidea</taxon>
        <taxon>Ixodidae</taxon>
        <taxon>Ixodinae</taxon>
        <taxon>Ixodes</taxon>
    </lineage>
</organism>
<name>A0AC60NVS5_IXOPE</name>
<comment type="caution">
    <text evidence="1">The sequence shown here is derived from an EMBL/GenBank/DDBJ whole genome shotgun (WGS) entry which is preliminary data.</text>
</comment>
<gene>
    <name evidence="1" type="ORF">HPB47_011654</name>
</gene>
<accession>A0AC60NVS5</accession>